<dbReference type="GO" id="GO:0016887">
    <property type="term" value="F:ATP hydrolysis activity"/>
    <property type="evidence" value="ECO:0007669"/>
    <property type="project" value="InterPro"/>
</dbReference>
<dbReference type="EMBL" id="QTTT01000001">
    <property type="protein sequence ID" value="REE95484.1"/>
    <property type="molecule type" value="Genomic_DNA"/>
</dbReference>
<dbReference type="SUPFAM" id="SSF52540">
    <property type="entry name" value="P-loop containing nucleoside triphosphate hydrolases"/>
    <property type="match status" value="1"/>
</dbReference>
<evidence type="ECO:0000259" key="1">
    <source>
        <dbReference type="SMART" id="SM00382"/>
    </source>
</evidence>
<accession>A0A3D9SS85</accession>
<dbReference type="InterPro" id="IPR011704">
    <property type="entry name" value="ATPase_dyneun-rel_AAA"/>
</dbReference>
<name>A0A3D9SS85_9ACTN</name>
<comment type="caution">
    <text evidence="2">The sequence shown here is derived from an EMBL/GenBank/DDBJ whole genome shotgun (WGS) entry which is preliminary data.</text>
</comment>
<dbReference type="InterPro" id="IPR003593">
    <property type="entry name" value="AAA+_ATPase"/>
</dbReference>
<keyword evidence="3" id="KW-1185">Reference proteome</keyword>
<dbReference type="GO" id="GO:0005524">
    <property type="term" value="F:ATP binding"/>
    <property type="evidence" value="ECO:0007669"/>
    <property type="project" value="InterPro"/>
</dbReference>
<organism evidence="2 3">
    <name type="scientific">Thermomonospora umbrina</name>
    <dbReference type="NCBI Taxonomy" id="111806"/>
    <lineage>
        <taxon>Bacteria</taxon>
        <taxon>Bacillati</taxon>
        <taxon>Actinomycetota</taxon>
        <taxon>Actinomycetes</taxon>
        <taxon>Streptosporangiales</taxon>
        <taxon>Thermomonosporaceae</taxon>
        <taxon>Thermomonospora</taxon>
    </lineage>
</organism>
<dbReference type="SMART" id="SM00382">
    <property type="entry name" value="AAA"/>
    <property type="match status" value="1"/>
</dbReference>
<sequence>MSAPGEGHDDWLVYRGAGAPHDGMARLPEPPPWRRFDGVEGDRSAGVRERAMTYRADPQVITMVNVALHLRRPLLVTGKPGTGKSTLAHNVAYELGLDPVLHWSITSRARLEDGLYKYDAIGRLHETSLRRESMGDPPGAPDIGRYIHLGPLGTALLPRERPRVLLIDELDKSDIDLPNDLLNVFEEGTFAIPELERLPEDQSTVHVMTADAGPRVPVDRGRVRCTAFPVVIITSNGERDFPPAFLRRCVRLTIEPPGSEQLADIVEAHLGPEARESSAEIIRMFLERRRRGGDLATDQLLNALYLATSGSRPPDRTLPELIESILHPLDAAGSG</sequence>
<dbReference type="AlphaFoldDB" id="A0A3D9SS85"/>
<gene>
    <name evidence="2" type="ORF">DFJ69_0874</name>
</gene>
<dbReference type="InterPro" id="IPR027417">
    <property type="entry name" value="P-loop_NTPase"/>
</dbReference>
<dbReference type="Gene3D" id="3.40.50.300">
    <property type="entry name" value="P-loop containing nucleotide triphosphate hydrolases"/>
    <property type="match status" value="1"/>
</dbReference>
<dbReference type="Proteomes" id="UP000256661">
    <property type="component" value="Unassembled WGS sequence"/>
</dbReference>
<evidence type="ECO:0000313" key="2">
    <source>
        <dbReference type="EMBL" id="REE95484.1"/>
    </source>
</evidence>
<dbReference type="Pfam" id="PF07728">
    <property type="entry name" value="AAA_5"/>
    <property type="match status" value="1"/>
</dbReference>
<dbReference type="OrthoDB" id="9783370at2"/>
<evidence type="ECO:0000313" key="3">
    <source>
        <dbReference type="Proteomes" id="UP000256661"/>
    </source>
</evidence>
<feature type="domain" description="AAA+ ATPase" evidence="1">
    <location>
        <begin position="70"/>
        <end position="260"/>
    </location>
</feature>
<dbReference type="CDD" id="cd00009">
    <property type="entry name" value="AAA"/>
    <property type="match status" value="1"/>
</dbReference>
<proteinExistence type="predicted"/>
<protein>
    <submittedName>
        <fullName evidence="2">Dynein-related subfamily AAA family protein</fullName>
    </submittedName>
</protein>
<reference evidence="2 3" key="1">
    <citation type="submission" date="2018-08" db="EMBL/GenBank/DDBJ databases">
        <title>Sequencing the genomes of 1000 actinobacteria strains.</title>
        <authorList>
            <person name="Klenk H.-P."/>
        </authorList>
    </citation>
    <scope>NUCLEOTIDE SEQUENCE [LARGE SCALE GENOMIC DNA]</scope>
    <source>
        <strain evidence="2 3">DSM 43927</strain>
    </source>
</reference>
<dbReference type="RefSeq" id="WP_116021276.1">
    <property type="nucleotide sequence ID" value="NZ_QTTT01000001.1"/>
</dbReference>